<evidence type="ECO:0000256" key="1">
    <source>
        <dbReference type="SAM" id="MobiDB-lite"/>
    </source>
</evidence>
<feature type="compositionally biased region" description="Polar residues" evidence="1">
    <location>
        <begin position="33"/>
        <end position="50"/>
    </location>
</feature>
<dbReference type="AlphaFoldDB" id="A0A6C0B1I9"/>
<accession>A0A6C0B1I9</accession>
<proteinExistence type="predicted"/>
<evidence type="ECO:0000313" key="2">
    <source>
        <dbReference type="EMBL" id="QHS85388.1"/>
    </source>
</evidence>
<name>A0A6C0B1I9_9ZZZZ</name>
<organism evidence="2">
    <name type="scientific">viral metagenome</name>
    <dbReference type="NCBI Taxonomy" id="1070528"/>
    <lineage>
        <taxon>unclassified sequences</taxon>
        <taxon>metagenomes</taxon>
        <taxon>organismal metagenomes</taxon>
    </lineage>
</organism>
<sequence>MASMSVTSSWSPFPFKNVPPPLHNVNPDLVNKFNTDNPSNFGSNETNRQWGLSGVSNNAQAAAASALQSGGSRRKYKKISRHYRKRMTRMKKGGSMSLGHIKRKLCSIFRLGKGKGKGKSMKRQTKRRGHKKTRRQRGGQGYQQYMSNVPYTPSYSTGGPLSPNLSALANPVPYQPTNNCQDNYNHYGKA</sequence>
<feature type="region of interest" description="Disordered" evidence="1">
    <location>
        <begin position="112"/>
        <end position="190"/>
    </location>
</feature>
<feature type="compositionally biased region" description="Polar residues" evidence="1">
    <location>
        <begin position="146"/>
        <end position="167"/>
    </location>
</feature>
<reference evidence="2" key="1">
    <citation type="journal article" date="2020" name="Nature">
        <title>Giant virus diversity and host interactions through global metagenomics.</title>
        <authorList>
            <person name="Schulz F."/>
            <person name="Roux S."/>
            <person name="Paez-Espino D."/>
            <person name="Jungbluth S."/>
            <person name="Walsh D.A."/>
            <person name="Denef V.J."/>
            <person name="McMahon K.D."/>
            <person name="Konstantinidis K.T."/>
            <person name="Eloe-Fadrosh E.A."/>
            <person name="Kyrpides N.C."/>
            <person name="Woyke T."/>
        </authorList>
    </citation>
    <scope>NUCLEOTIDE SEQUENCE</scope>
    <source>
        <strain evidence="2">GVMAG-M-3300009182-78</strain>
    </source>
</reference>
<feature type="compositionally biased region" description="Polar residues" evidence="1">
    <location>
        <begin position="175"/>
        <end position="184"/>
    </location>
</feature>
<feature type="region of interest" description="Disordered" evidence="1">
    <location>
        <begin position="33"/>
        <end position="52"/>
    </location>
</feature>
<protein>
    <submittedName>
        <fullName evidence="2">Uncharacterized protein</fullName>
    </submittedName>
</protein>
<dbReference type="EMBL" id="MN739043">
    <property type="protein sequence ID" value="QHS85388.1"/>
    <property type="molecule type" value="Genomic_DNA"/>
</dbReference>
<feature type="compositionally biased region" description="Basic residues" evidence="1">
    <location>
        <begin position="112"/>
        <end position="137"/>
    </location>
</feature>